<evidence type="ECO:0000259" key="11">
    <source>
        <dbReference type="PROSITE" id="PS50198"/>
    </source>
</evidence>
<dbReference type="InterPro" id="IPR015391">
    <property type="entry name" value="SurA_N"/>
</dbReference>
<evidence type="ECO:0000256" key="2">
    <source>
        <dbReference type="ARBA" id="ARBA00022729"/>
    </source>
</evidence>
<reference evidence="13" key="1">
    <citation type="submission" date="2016-10" db="EMBL/GenBank/DDBJ databases">
        <authorList>
            <person name="Varghese N."/>
            <person name="Submissions S."/>
        </authorList>
    </citation>
    <scope>NUCLEOTIDE SEQUENCE [LARGE SCALE GENOMIC DNA]</scope>
    <source>
        <strain evidence="13">DSM 29303</strain>
    </source>
</reference>
<evidence type="ECO:0000256" key="10">
    <source>
        <dbReference type="SAM" id="MobiDB-lite"/>
    </source>
</evidence>
<feature type="region of interest" description="Disordered" evidence="10">
    <location>
        <begin position="382"/>
        <end position="458"/>
    </location>
</feature>
<keyword evidence="3" id="KW-0574">Periplasm</keyword>
<dbReference type="Gene3D" id="3.10.50.40">
    <property type="match status" value="1"/>
</dbReference>
<dbReference type="AlphaFoldDB" id="A0A1H2SBY7"/>
<dbReference type="Gene3D" id="1.10.4030.10">
    <property type="entry name" value="Porin chaperone SurA, peptide-binding domain"/>
    <property type="match status" value="1"/>
</dbReference>
<evidence type="ECO:0000256" key="6">
    <source>
        <dbReference type="ARBA" id="ARBA00023235"/>
    </source>
</evidence>
<evidence type="ECO:0000313" key="12">
    <source>
        <dbReference type="EMBL" id="SDW29173.1"/>
    </source>
</evidence>
<evidence type="ECO:0000256" key="4">
    <source>
        <dbReference type="ARBA" id="ARBA00023110"/>
    </source>
</evidence>
<dbReference type="InterPro" id="IPR050280">
    <property type="entry name" value="OMP_Chaperone_SurA"/>
</dbReference>
<sequence length="495" mass="51681">MRRIFHATLTAGFLGSAVLGAAAVTATLGLGSALLLPRGAEAGPFAPVVYVNNAAVTQYELDQRIRFMQVLRAPGADRESALKALIEDRLKLDAARQIGIAVSDQGLEQGLADFAGRANMDVGQFTEALARDGVDRQAYRDFVKAGVAWREVVRQRVVPRVQVTDREVEQAMKRDIETPITTAVLLSELVMPAPPGQEAAVLARGRQLSETITTEGAFAAAARRYSAVPTAPRGGRLEWTPLADLAPGLRQIIEGMRPNSISQPLTVPGAVVLFYLRDTRGRLRAGATDQTVEYVTLAVPSAADGAQVLARADSCGKVFVEANRYAGDVISQQTMPLSAVPLDIAQRLASLDPNEGTVIDYGAGARVVMLCRRTPTLADEPVGAFESLPGLPQPARRPDPVPGAAGQPGAAGATAAGGSAEAAANADRAATPAAAEAPNAANAATDAAAAAGLASADPPLQSRAQVREAIFNRKINAAADAYLAELRADAVIRKP</sequence>
<feature type="domain" description="PpiC" evidence="11">
    <location>
        <begin position="181"/>
        <end position="278"/>
    </location>
</feature>
<keyword evidence="5" id="KW-0143">Chaperone</keyword>
<dbReference type="STRING" id="1545044.SAMN05444276_101587"/>
<dbReference type="PROSITE" id="PS50198">
    <property type="entry name" value="PPIC_PPIASE_2"/>
    <property type="match status" value="1"/>
</dbReference>
<proteinExistence type="predicted"/>
<organism evidence="12 13">
    <name type="scientific">Paracoccus sanguinis</name>
    <dbReference type="NCBI Taxonomy" id="1545044"/>
    <lineage>
        <taxon>Bacteria</taxon>
        <taxon>Pseudomonadati</taxon>
        <taxon>Pseudomonadota</taxon>
        <taxon>Alphaproteobacteria</taxon>
        <taxon>Rhodobacterales</taxon>
        <taxon>Paracoccaceae</taxon>
        <taxon>Paracoccus</taxon>
    </lineage>
</organism>
<dbReference type="SUPFAM" id="SSF54534">
    <property type="entry name" value="FKBP-like"/>
    <property type="match status" value="1"/>
</dbReference>
<dbReference type="RefSeq" id="WP_052176496.1">
    <property type="nucleotide sequence ID" value="NZ_JRKP01000079.1"/>
</dbReference>
<dbReference type="Pfam" id="PF00639">
    <property type="entry name" value="Rotamase"/>
    <property type="match status" value="1"/>
</dbReference>
<dbReference type="Pfam" id="PF09312">
    <property type="entry name" value="SurA_N"/>
    <property type="match status" value="1"/>
</dbReference>
<dbReference type="GO" id="GO:0003755">
    <property type="term" value="F:peptidyl-prolyl cis-trans isomerase activity"/>
    <property type="evidence" value="ECO:0007669"/>
    <property type="project" value="UniProtKB-KW"/>
</dbReference>
<evidence type="ECO:0000256" key="9">
    <source>
        <dbReference type="PROSITE-ProRule" id="PRU00278"/>
    </source>
</evidence>
<evidence type="ECO:0000313" key="13">
    <source>
        <dbReference type="Proteomes" id="UP000182944"/>
    </source>
</evidence>
<keyword evidence="6 9" id="KW-0413">Isomerase</keyword>
<accession>A0A1H2SBY7</accession>
<feature type="compositionally biased region" description="Low complexity" evidence="10">
    <location>
        <begin position="402"/>
        <end position="458"/>
    </location>
</feature>
<dbReference type="EMBL" id="FNNA01000001">
    <property type="protein sequence ID" value="SDW29173.1"/>
    <property type="molecule type" value="Genomic_DNA"/>
</dbReference>
<dbReference type="InterPro" id="IPR027304">
    <property type="entry name" value="Trigger_fact/SurA_dom_sf"/>
</dbReference>
<dbReference type="SUPFAM" id="SSF109998">
    <property type="entry name" value="Triger factor/SurA peptide-binding domain-like"/>
    <property type="match status" value="1"/>
</dbReference>
<protein>
    <recommendedName>
        <fullName evidence="1">Parvulin-like PPIase</fullName>
    </recommendedName>
    <alternativeName>
        <fullName evidence="7">Peptidyl-prolyl cis-trans isomerase plp</fullName>
    </alternativeName>
    <alternativeName>
        <fullName evidence="8">Rotamase plp</fullName>
    </alternativeName>
</protein>
<evidence type="ECO:0000256" key="5">
    <source>
        <dbReference type="ARBA" id="ARBA00023186"/>
    </source>
</evidence>
<evidence type="ECO:0000256" key="7">
    <source>
        <dbReference type="ARBA" id="ARBA00030642"/>
    </source>
</evidence>
<evidence type="ECO:0000256" key="1">
    <source>
        <dbReference type="ARBA" id="ARBA00018370"/>
    </source>
</evidence>
<keyword evidence="13" id="KW-1185">Reference proteome</keyword>
<evidence type="ECO:0000256" key="3">
    <source>
        <dbReference type="ARBA" id="ARBA00022764"/>
    </source>
</evidence>
<dbReference type="PANTHER" id="PTHR47637">
    <property type="entry name" value="CHAPERONE SURA"/>
    <property type="match status" value="1"/>
</dbReference>
<evidence type="ECO:0000256" key="8">
    <source>
        <dbReference type="ARBA" id="ARBA00031484"/>
    </source>
</evidence>
<dbReference type="Proteomes" id="UP000182944">
    <property type="component" value="Unassembled WGS sequence"/>
</dbReference>
<gene>
    <name evidence="12" type="ORF">SAMN05444276_101587</name>
</gene>
<dbReference type="InterPro" id="IPR000297">
    <property type="entry name" value="PPIase_PpiC"/>
</dbReference>
<dbReference type="PANTHER" id="PTHR47637:SF1">
    <property type="entry name" value="CHAPERONE SURA"/>
    <property type="match status" value="1"/>
</dbReference>
<keyword evidence="4 9" id="KW-0697">Rotamase</keyword>
<dbReference type="InterPro" id="IPR046357">
    <property type="entry name" value="PPIase_dom_sf"/>
</dbReference>
<name>A0A1H2SBY7_9RHOB</name>
<keyword evidence="2" id="KW-0732">Signal</keyword>